<protein>
    <recommendedName>
        <fullName evidence="5">PLC-like phosphodiesterase</fullName>
    </recommendedName>
</protein>
<accession>A0A9W7ARW4</accession>
<feature type="region of interest" description="Disordered" evidence="1">
    <location>
        <begin position="463"/>
        <end position="503"/>
    </location>
</feature>
<dbReference type="InterPro" id="IPR017946">
    <property type="entry name" value="PLC-like_Pdiesterase_TIM-brl"/>
</dbReference>
<dbReference type="AlphaFoldDB" id="A0A9W7ARW4"/>
<dbReference type="PROSITE" id="PS50007">
    <property type="entry name" value="PIPLC_X_DOMAIN"/>
    <property type="match status" value="1"/>
</dbReference>
<name>A0A9W7ARW4_9STRA</name>
<comment type="caution">
    <text evidence="3">The sequence shown here is derived from an EMBL/GenBank/DDBJ whole genome shotgun (WGS) entry which is preliminary data.</text>
</comment>
<dbReference type="GO" id="GO:0008081">
    <property type="term" value="F:phosphoric diester hydrolase activity"/>
    <property type="evidence" value="ECO:0007669"/>
    <property type="project" value="InterPro"/>
</dbReference>
<feature type="compositionally biased region" description="Basic and acidic residues" evidence="1">
    <location>
        <begin position="493"/>
        <end position="503"/>
    </location>
</feature>
<evidence type="ECO:0000313" key="4">
    <source>
        <dbReference type="Proteomes" id="UP001162640"/>
    </source>
</evidence>
<evidence type="ECO:0000256" key="1">
    <source>
        <dbReference type="SAM" id="MobiDB-lite"/>
    </source>
</evidence>
<evidence type="ECO:0000256" key="2">
    <source>
        <dbReference type="SAM" id="SignalP"/>
    </source>
</evidence>
<dbReference type="Proteomes" id="UP001162640">
    <property type="component" value="Unassembled WGS sequence"/>
</dbReference>
<feature type="compositionally biased region" description="Basic and acidic residues" evidence="1">
    <location>
        <begin position="475"/>
        <end position="484"/>
    </location>
</feature>
<evidence type="ECO:0000313" key="3">
    <source>
        <dbReference type="EMBL" id="GMH75526.1"/>
    </source>
</evidence>
<feature type="chain" id="PRO_5040806316" description="PLC-like phosphodiesterase" evidence="2">
    <location>
        <begin position="22"/>
        <end position="503"/>
    </location>
</feature>
<gene>
    <name evidence="3" type="ORF">TL16_g06789</name>
</gene>
<keyword evidence="2" id="KW-0732">Signal</keyword>
<dbReference type="GO" id="GO:0006629">
    <property type="term" value="P:lipid metabolic process"/>
    <property type="evidence" value="ECO:0007669"/>
    <property type="project" value="InterPro"/>
</dbReference>
<feature type="signal peptide" evidence="2">
    <location>
        <begin position="1"/>
        <end position="21"/>
    </location>
</feature>
<sequence length="503" mass="56316">MIALSSLSFLFLALLPSHCAAVQKVVSRDFDITKINEWPMIYSHDALTGQLDSTSTAFNVFQAVAAKTQDGTLVEQARCGARAFDVRPWVQADGLVVGHHGTAVVEDVSVEEELRNLVAWNLEHPNEFVLLTRHGCDGETEEMMMQCMDKFNAILDRLNIVTATNIELFNRDYDEEGNDEGTFTHMTVNQVRAIAGEGMPLMMSVGCFQNNYKEGEGTCYKFTTLDEFLDFDSLLLDQLPAEETADASPYPFPLEPLQDVANEVIETVGKTSVGVSCYSWPGETEMREAQLKKWNEMALDPTDKDWYTPMRPFYKTDGHWQYTTESIILMIMSASSIKWDSQRSGQNKYIARLIRDGGAPDGLNLIGLDYVCEDGQDVKDAIEDVLLENVNIVDVFSQYMNGAAAGLKNGELKYTVPTGVLGLALLGGLFCCCKANPCAENSKLRREWSKNFVSFDSFAEERGKKNARKQQAMKQLKEKEEGGKGKHHHTKKHHEEKSHVNIV</sequence>
<organism evidence="3 4">
    <name type="scientific">Triparma laevis f. inornata</name>
    <dbReference type="NCBI Taxonomy" id="1714386"/>
    <lineage>
        <taxon>Eukaryota</taxon>
        <taxon>Sar</taxon>
        <taxon>Stramenopiles</taxon>
        <taxon>Ochrophyta</taxon>
        <taxon>Bolidophyceae</taxon>
        <taxon>Parmales</taxon>
        <taxon>Triparmaceae</taxon>
        <taxon>Triparma</taxon>
    </lineage>
</organism>
<evidence type="ECO:0008006" key="5">
    <source>
        <dbReference type="Google" id="ProtNLM"/>
    </source>
</evidence>
<dbReference type="EMBL" id="BLQM01000209">
    <property type="protein sequence ID" value="GMH75526.1"/>
    <property type="molecule type" value="Genomic_DNA"/>
</dbReference>
<dbReference type="Gene3D" id="3.20.20.190">
    <property type="entry name" value="Phosphatidylinositol (PI) phosphodiesterase"/>
    <property type="match status" value="1"/>
</dbReference>
<dbReference type="SUPFAM" id="SSF51695">
    <property type="entry name" value="PLC-like phosphodiesterases"/>
    <property type="match status" value="1"/>
</dbReference>
<proteinExistence type="predicted"/>
<reference evidence="4" key="1">
    <citation type="journal article" date="2023" name="Commun. Biol.">
        <title>Genome analysis of Parmales, the sister group of diatoms, reveals the evolutionary specialization of diatoms from phago-mixotrophs to photoautotrophs.</title>
        <authorList>
            <person name="Ban H."/>
            <person name="Sato S."/>
            <person name="Yoshikawa S."/>
            <person name="Yamada K."/>
            <person name="Nakamura Y."/>
            <person name="Ichinomiya M."/>
            <person name="Sato N."/>
            <person name="Blanc-Mathieu R."/>
            <person name="Endo H."/>
            <person name="Kuwata A."/>
            <person name="Ogata H."/>
        </authorList>
    </citation>
    <scope>NUCLEOTIDE SEQUENCE [LARGE SCALE GENOMIC DNA]</scope>
</reference>